<dbReference type="InterPro" id="IPR013112">
    <property type="entry name" value="FAD-bd_8"/>
</dbReference>
<comment type="caution">
    <text evidence="4">The sequence shown here is derived from an EMBL/GenBank/DDBJ whole genome shotgun (WGS) entry which is preliminary data.</text>
</comment>
<dbReference type="AlphaFoldDB" id="A0A812WH31"/>
<dbReference type="PANTHER" id="PTHR11972">
    <property type="entry name" value="NADPH OXIDASE"/>
    <property type="match status" value="1"/>
</dbReference>
<keyword evidence="2" id="KW-1133">Transmembrane helix</keyword>
<dbReference type="GO" id="GO:0016491">
    <property type="term" value="F:oxidoreductase activity"/>
    <property type="evidence" value="ECO:0007669"/>
    <property type="project" value="UniProtKB-KW"/>
</dbReference>
<dbReference type="InterPro" id="IPR017927">
    <property type="entry name" value="FAD-bd_FR_type"/>
</dbReference>
<dbReference type="SUPFAM" id="SSF63380">
    <property type="entry name" value="Riboflavin synthase domain-like"/>
    <property type="match status" value="1"/>
</dbReference>
<keyword evidence="5" id="KW-1185">Reference proteome</keyword>
<dbReference type="SUPFAM" id="SSF52343">
    <property type="entry name" value="Ferredoxin reductase-like, C-terminal NADP-linked domain"/>
    <property type="match status" value="1"/>
</dbReference>
<keyword evidence="1" id="KW-0560">Oxidoreductase</keyword>
<dbReference type="Proteomes" id="UP000601435">
    <property type="component" value="Unassembled WGS sequence"/>
</dbReference>
<dbReference type="PRINTS" id="PR00406">
    <property type="entry name" value="CYTB5RDTASE"/>
</dbReference>
<reference evidence="4" key="1">
    <citation type="submission" date="2021-02" db="EMBL/GenBank/DDBJ databases">
        <authorList>
            <person name="Dougan E. K."/>
            <person name="Rhodes N."/>
            <person name="Thang M."/>
            <person name="Chan C."/>
        </authorList>
    </citation>
    <scope>NUCLEOTIDE SEQUENCE</scope>
</reference>
<accession>A0A812WH31</accession>
<feature type="transmembrane region" description="Helical" evidence="2">
    <location>
        <begin position="6"/>
        <end position="25"/>
    </location>
</feature>
<dbReference type="OrthoDB" id="167398at2759"/>
<dbReference type="Pfam" id="PF08022">
    <property type="entry name" value="FAD_binding_8"/>
    <property type="match status" value="1"/>
</dbReference>
<feature type="transmembrane region" description="Helical" evidence="2">
    <location>
        <begin position="37"/>
        <end position="59"/>
    </location>
</feature>
<feature type="transmembrane region" description="Helical" evidence="2">
    <location>
        <begin position="122"/>
        <end position="143"/>
    </location>
</feature>
<gene>
    <name evidence="4" type="primary">DUOX1</name>
    <name evidence="4" type="ORF">SNEC2469_LOCUS19715</name>
</gene>
<evidence type="ECO:0000256" key="2">
    <source>
        <dbReference type="SAM" id="Phobius"/>
    </source>
</evidence>
<dbReference type="EMBL" id="CAJNJA010033864">
    <property type="protein sequence ID" value="CAE7684703.1"/>
    <property type="molecule type" value="Genomic_DNA"/>
</dbReference>
<feature type="domain" description="FAD-binding FR-type" evidence="3">
    <location>
        <begin position="152"/>
        <end position="253"/>
    </location>
</feature>
<dbReference type="InterPro" id="IPR017938">
    <property type="entry name" value="Riboflavin_synthase-like_b-brl"/>
</dbReference>
<organism evidence="4 5">
    <name type="scientific">Symbiodinium necroappetens</name>
    <dbReference type="NCBI Taxonomy" id="1628268"/>
    <lineage>
        <taxon>Eukaryota</taxon>
        <taxon>Sar</taxon>
        <taxon>Alveolata</taxon>
        <taxon>Dinophyceae</taxon>
        <taxon>Suessiales</taxon>
        <taxon>Symbiodiniaceae</taxon>
        <taxon>Symbiodinium</taxon>
    </lineage>
</organism>
<evidence type="ECO:0000256" key="1">
    <source>
        <dbReference type="ARBA" id="ARBA00023002"/>
    </source>
</evidence>
<dbReference type="PROSITE" id="PS51384">
    <property type="entry name" value="FAD_FR"/>
    <property type="match status" value="1"/>
</dbReference>
<evidence type="ECO:0000313" key="4">
    <source>
        <dbReference type="EMBL" id="CAE7684703.1"/>
    </source>
</evidence>
<feature type="transmembrane region" description="Helical" evidence="2">
    <location>
        <begin position="71"/>
        <end position="92"/>
    </location>
</feature>
<protein>
    <submittedName>
        <fullName evidence="4">DUOX1 protein</fullName>
    </submittedName>
</protein>
<dbReference type="CDD" id="cd06186">
    <property type="entry name" value="NOX_Duox_like_FAD_NADP"/>
    <property type="match status" value="1"/>
</dbReference>
<dbReference type="InterPro" id="IPR039261">
    <property type="entry name" value="FNR_nucleotide-bd"/>
</dbReference>
<evidence type="ECO:0000313" key="5">
    <source>
        <dbReference type="Proteomes" id="UP000601435"/>
    </source>
</evidence>
<keyword evidence="2" id="KW-0812">Transmembrane</keyword>
<dbReference type="InterPro" id="IPR050369">
    <property type="entry name" value="RBOH/FRE"/>
</dbReference>
<feature type="transmembrane region" description="Helical" evidence="2">
    <location>
        <begin position="99"/>
        <end position="116"/>
    </location>
</feature>
<dbReference type="Gene3D" id="3.40.50.80">
    <property type="entry name" value="Nucleotide-binding domain of ferredoxin-NADP reductase (FNR) module"/>
    <property type="match status" value="1"/>
</dbReference>
<evidence type="ECO:0000259" key="3">
    <source>
        <dbReference type="PROSITE" id="PS51384"/>
    </source>
</evidence>
<keyword evidence="2" id="KW-0472">Membrane</keyword>
<sequence length="425" mass="44630">MRSTGIAAGIAAMLTIMWSYFKGGVHDLVGMTREAAWRIHTTIGTLTLILGVVHGAVAIAEKGSDIQQNAFWVVGMPAAVLMILGVVPAPFVSYDKFKLLHFISLWGYIAALIHMFDHAISFQTIASISVAVGNGVAMLAFIVQKVYTKAAHGKVTVKTAELVNESGGQHLFLTMSVPNFKFKAGQWAHLAVGKASPVPHPFTLVPGETSDEVRIFMKINRSGFTSKMAKLCSPDATPPPMKLEGPYGRPSVPAPGMERTVFVLGGVGITPGLSLAKAAAEAASGTKVAMLPGSKRYWALRSLELLNKSAPLLEPHLDADLSAIRLNGAGTQEGGSGMPLNAKYGSEDIGAWLESVGGEYVKAGVKHAMVFICGPPGLAEAAKAAAKRSAGGLAWHVHVEEFLFLPSLGPCAGKTSQTAPTPGKA</sequence>
<dbReference type="GO" id="GO:0005886">
    <property type="term" value="C:plasma membrane"/>
    <property type="evidence" value="ECO:0007669"/>
    <property type="project" value="TreeGrafter"/>
</dbReference>
<name>A0A812WH31_9DINO</name>
<proteinExistence type="predicted"/>